<evidence type="ECO:0000313" key="2">
    <source>
        <dbReference type="Proteomes" id="UP000824782"/>
    </source>
</evidence>
<proteinExistence type="predicted"/>
<comment type="caution">
    <text evidence="1">The sequence shown here is derived from an EMBL/GenBank/DDBJ whole genome shotgun (WGS) entry which is preliminary data.</text>
</comment>
<reference evidence="1" key="1">
    <citation type="thesis" date="2020" institute="ProQuest LLC" country="789 East Eisenhower Parkway, Ann Arbor, MI, USA">
        <title>Comparative Genomics and Chromosome Evolution.</title>
        <authorList>
            <person name="Mudd A.B."/>
        </authorList>
    </citation>
    <scope>NUCLEOTIDE SEQUENCE</scope>
    <source>
        <strain evidence="1">237g6f4</strain>
        <tissue evidence="1">Blood</tissue>
    </source>
</reference>
<evidence type="ECO:0000313" key="1">
    <source>
        <dbReference type="EMBL" id="KAG8580276.1"/>
    </source>
</evidence>
<keyword evidence="2" id="KW-1185">Reference proteome</keyword>
<name>A0AAV7C6M2_ENGPU</name>
<dbReference type="EMBL" id="WNYA01000003">
    <property type="protein sequence ID" value="KAG8580276.1"/>
    <property type="molecule type" value="Genomic_DNA"/>
</dbReference>
<dbReference type="Proteomes" id="UP000824782">
    <property type="component" value="Unassembled WGS sequence"/>
</dbReference>
<organism evidence="1 2">
    <name type="scientific">Engystomops pustulosus</name>
    <name type="common">Tungara frog</name>
    <name type="synonym">Physalaemus pustulosus</name>
    <dbReference type="NCBI Taxonomy" id="76066"/>
    <lineage>
        <taxon>Eukaryota</taxon>
        <taxon>Metazoa</taxon>
        <taxon>Chordata</taxon>
        <taxon>Craniata</taxon>
        <taxon>Vertebrata</taxon>
        <taxon>Euteleostomi</taxon>
        <taxon>Amphibia</taxon>
        <taxon>Batrachia</taxon>
        <taxon>Anura</taxon>
        <taxon>Neobatrachia</taxon>
        <taxon>Hyloidea</taxon>
        <taxon>Leptodactylidae</taxon>
        <taxon>Leiuperinae</taxon>
        <taxon>Engystomops</taxon>
    </lineage>
</organism>
<gene>
    <name evidence="1" type="ORF">GDO81_007219</name>
</gene>
<sequence length="67" mass="7805">MHRISLRVLNCFRTLWMPIQLKAFGKVMLQYPIYLWFLISKSLDGGGGLFQYCVKPPIGFKQLHGFT</sequence>
<accession>A0AAV7C6M2</accession>
<dbReference type="AlphaFoldDB" id="A0AAV7C6M2"/>
<protein>
    <submittedName>
        <fullName evidence="1">Uncharacterized protein</fullName>
    </submittedName>
</protein>